<evidence type="ECO:0000259" key="1">
    <source>
        <dbReference type="Pfam" id="PF24758"/>
    </source>
</evidence>
<sequence length="274" mass="31168">MVAPQAQPPCQAMASLTRAATSFLRTKQSGSTAATMSLEIYLVGNYSHDIGPLVRDAIDNGMVKELDLSISDDKIPKHCKDADMVQKARNVDGFLRAYPNMLPCITRLQLYNLRFAEGVYGMHHILFDCCKQLQHLSLENYDAGDCSLWQINVPDSSLRVLEIYSSCFKRIEVLCLPKLERLHWEVWMHTEARLRFGSVPSLKELFLVCDADLDVPEFSLCQLLNGATGIHTLTLNFQGEKLWIQQERKQLFRAAFNKLKKLCIYGVYVEFDGQ</sequence>
<dbReference type="InterPro" id="IPR032675">
    <property type="entry name" value="LRR_dom_sf"/>
</dbReference>
<gene>
    <name evidence="3" type="primary">LOC100844327</name>
    <name evidence="2" type="ORF">BRADI_1g33760v3</name>
</gene>
<dbReference type="EnsemblPlants" id="PNT75509">
    <property type="protein sequence ID" value="PNT75509"/>
    <property type="gene ID" value="BRADI_1g33760v3"/>
</dbReference>
<keyword evidence="4" id="KW-1185">Reference proteome</keyword>
<reference evidence="2" key="2">
    <citation type="submission" date="2017-06" db="EMBL/GenBank/DDBJ databases">
        <title>WGS assembly of Brachypodium distachyon.</title>
        <authorList>
            <consortium name="The International Brachypodium Initiative"/>
            <person name="Lucas S."/>
            <person name="Harmon-Smith M."/>
            <person name="Lail K."/>
            <person name="Tice H."/>
            <person name="Grimwood J."/>
            <person name="Bruce D."/>
            <person name="Barry K."/>
            <person name="Shu S."/>
            <person name="Lindquist E."/>
            <person name="Wang M."/>
            <person name="Pitluck S."/>
            <person name="Vogel J.P."/>
            <person name="Garvin D.F."/>
            <person name="Mockler T.C."/>
            <person name="Schmutz J."/>
            <person name="Rokhsar D."/>
            <person name="Bevan M.W."/>
        </authorList>
    </citation>
    <scope>NUCLEOTIDE SEQUENCE</scope>
    <source>
        <strain evidence="2">Bd21</strain>
    </source>
</reference>
<reference evidence="3" key="3">
    <citation type="submission" date="2018-08" db="UniProtKB">
        <authorList>
            <consortium name="EnsemblPlants"/>
        </authorList>
    </citation>
    <scope>IDENTIFICATION</scope>
    <source>
        <strain evidence="3">cv. Bd21</strain>
    </source>
</reference>
<feature type="domain" description="F-box/LRR-repeat protein 15/At3g58940/PEG3-like LRR" evidence="1">
    <location>
        <begin position="101"/>
        <end position="205"/>
    </location>
</feature>
<proteinExistence type="predicted"/>
<organism evidence="2">
    <name type="scientific">Brachypodium distachyon</name>
    <name type="common">Purple false brome</name>
    <name type="synonym">Trachynia distachya</name>
    <dbReference type="NCBI Taxonomy" id="15368"/>
    <lineage>
        <taxon>Eukaryota</taxon>
        <taxon>Viridiplantae</taxon>
        <taxon>Streptophyta</taxon>
        <taxon>Embryophyta</taxon>
        <taxon>Tracheophyta</taxon>
        <taxon>Spermatophyta</taxon>
        <taxon>Magnoliopsida</taxon>
        <taxon>Liliopsida</taxon>
        <taxon>Poales</taxon>
        <taxon>Poaceae</taxon>
        <taxon>BOP clade</taxon>
        <taxon>Pooideae</taxon>
        <taxon>Stipodae</taxon>
        <taxon>Brachypodieae</taxon>
        <taxon>Brachypodium</taxon>
    </lineage>
</organism>
<dbReference type="InterPro" id="IPR055411">
    <property type="entry name" value="LRR_FXL15/At3g58940/PEG3-like"/>
</dbReference>
<dbReference type="Gramene" id="PNT75509">
    <property type="protein sequence ID" value="PNT75509"/>
    <property type="gene ID" value="BRADI_1g33760v3"/>
</dbReference>
<dbReference type="PANTHER" id="PTHR35545">
    <property type="entry name" value="F-BOX DOMAIN-CONTAINING PROTEIN"/>
    <property type="match status" value="1"/>
</dbReference>
<protein>
    <recommendedName>
        <fullName evidence="1">F-box/LRR-repeat protein 15/At3g58940/PEG3-like LRR domain-containing protein</fullName>
    </recommendedName>
</protein>
<dbReference type="PANTHER" id="PTHR35545:SF8">
    <property type="entry name" value="F-BOX DOMAIN-CONTAINING PROTEIN"/>
    <property type="match status" value="1"/>
</dbReference>
<dbReference type="Pfam" id="PF24758">
    <property type="entry name" value="LRR_At5g56370"/>
    <property type="match status" value="1"/>
</dbReference>
<reference evidence="2 3" key="1">
    <citation type="journal article" date="2010" name="Nature">
        <title>Genome sequencing and analysis of the model grass Brachypodium distachyon.</title>
        <authorList>
            <consortium name="International Brachypodium Initiative"/>
        </authorList>
    </citation>
    <scope>NUCLEOTIDE SEQUENCE [LARGE SCALE GENOMIC DNA]</scope>
    <source>
        <strain evidence="2">Bd21</strain>
        <strain evidence="3">cv. Bd21</strain>
    </source>
</reference>
<evidence type="ECO:0000313" key="2">
    <source>
        <dbReference type="EMBL" id="PNT75509.1"/>
    </source>
</evidence>
<dbReference type="Gene3D" id="3.80.10.10">
    <property type="entry name" value="Ribonuclease Inhibitor"/>
    <property type="match status" value="1"/>
</dbReference>
<dbReference type="SUPFAM" id="SSF52058">
    <property type="entry name" value="L domain-like"/>
    <property type="match status" value="1"/>
</dbReference>
<evidence type="ECO:0000313" key="3">
    <source>
        <dbReference type="EnsemblPlants" id="PNT75509"/>
    </source>
</evidence>
<dbReference type="Proteomes" id="UP000008810">
    <property type="component" value="Chromosome 1"/>
</dbReference>
<dbReference type="OrthoDB" id="595750at2759"/>
<accession>A0A2K2DMK4</accession>
<name>A0A2K2DMK4_BRADI</name>
<dbReference type="EMBL" id="CM000880">
    <property type="protein sequence ID" value="PNT75509.1"/>
    <property type="molecule type" value="Genomic_DNA"/>
</dbReference>
<dbReference type="AlphaFoldDB" id="A0A2K2DMK4"/>
<evidence type="ECO:0000313" key="4">
    <source>
        <dbReference type="Proteomes" id="UP000008810"/>
    </source>
</evidence>